<dbReference type="SUPFAM" id="SSF50156">
    <property type="entry name" value="PDZ domain-like"/>
    <property type="match status" value="1"/>
</dbReference>
<dbReference type="InterPro" id="IPR052082">
    <property type="entry name" value="Myelin_sheath_structural"/>
</dbReference>
<reference evidence="4" key="1">
    <citation type="submission" date="2025-08" db="UniProtKB">
        <authorList>
            <consortium name="Ensembl"/>
        </authorList>
    </citation>
    <scope>IDENTIFICATION</scope>
</reference>
<proteinExistence type="predicted"/>
<keyword evidence="5" id="KW-1185">Reference proteome</keyword>
<dbReference type="Ensembl" id="ENSSVLT00005013648.1">
    <property type="protein sequence ID" value="ENSSVLP00005012330.1"/>
    <property type="gene ID" value="ENSSVLG00005009681.1"/>
</dbReference>
<dbReference type="AlphaFoldDB" id="A0A8D2B7M6"/>
<reference evidence="4" key="2">
    <citation type="submission" date="2025-09" db="UniProtKB">
        <authorList>
            <consortium name="Ensembl"/>
        </authorList>
    </citation>
    <scope>IDENTIFICATION</scope>
</reference>
<dbReference type="InterPro" id="IPR001478">
    <property type="entry name" value="PDZ"/>
</dbReference>
<evidence type="ECO:0000256" key="1">
    <source>
        <dbReference type="ARBA" id="ARBA00004123"/>
    </source>
</evidence>
<protein>
    <submittedName>
        <fullName evidence="4">AHNAK nucleoprotein 2</fullName>
    </submittedName>
</protein>
<dbReference type="Gene3D" id="2.30.42.10">
    <property type="match status" value="1"/>
</dbReference>
<keyword evidence="2" id="KW-0539">Nucleus</keyword>
<dbReference type="PANTHER" id="PTHR23348:SF37">
    <property type="entry name" value="PROTEIN AHNAK2"/>
    <property type="match status" value="1"/>
</dbReference>
<dbReference type="SMART" id="SM00228">
    <property type="entry name" value="PDZ"/>
    <property type="match status" value="1"/>
</dbReference>
<dbReference type="PANTHER" id="PTHR23348">
    <property type="entry name" value="PERIAXIN/AHNAK"/>
    <property type="match status" value="1"/>
</dbReference>
<name>A0A8D2B7M6_SCIVU</name>
<dbReference type="GeneTree" id="ENSGT00940000163336"/>
<dbReference type="Pfam" id="PF00595">
    <property type="entry name" value="PDZ"/>
    <property type="match status" value="1"/>
</dbReference>
<dbReference type="Proteomes" id="UP000694564">
    <property type="component" value="Chromosome 2"/>
</dbReference>
<dbReference type="GO" id="GO:0043484">
    <property type="term" value="P:regulation of RNA splicing"/>
    <property type="evidence" value="ECO:0007669"/>
    <property type="project" value="TreeGrafter"/>
</dbReference>
<sequence length="153" mass="16730">RRGGARSAHSHRRAVQEAAEVTMETEVEAGASGYSVTGGGHQGIFVKQVLKDSSAAKLFSLREGDQLLSATIFFDDIKYEDALKILQYSEPYKIQFKIRRKLPATKSEESAVCAPPRGSKGRKEVRPCPVRLPRCTDAPAIWSLGPGLCCQLP</sequence>
<dbReference type="OrthoDB" id="447516at2759"/>
<comment type="subcellular location">
    <subcellularLocation>
        <location evidence="1">Nucleus</location>
    </subcellularLocation>
</comment>
<dbReference type="InterPro" id="IPR036034">
    <property type="entry name" value="PDZ_sf"/>
</dbReference>
<organism evidence="4 5">
    <name type="scientific">Sciurus vulgaris</name>
    <name type="common">Eurasian red squirrel</name>
    <dbReference type="NCBI Taxonomy" id="55149"/>
    <lineage>
        <taxon>Eukaryota</taxon>
        <taxon>Metazoa</taxon>
        <taxon>Chordata</taxon>
        <taxon>Craniata</taxon>
        <taxon>Vertebrata</taxon>
        <taxon>Euteleostomi</taxon>
        <taxon>Mammalia</taxon>
        <taxon>Eutheria</taxon>
        <taxon>Euarchontoglires</taxon>
        <taxon>Glires</taxon>
        <taxon>Rodentia</taxon>
        <taxon>Sciuromorpha</taxon>
        <taxon>Sciuridae</taxon>
        <taxon>Sciurinae</taxon>
        <taxon>Sciurini</taxon>
        <taxon>Sciurus</taxon>
    </lineage>
</organism>
<dbReference type="GO" id="GO:0005634">
    <property type="term" value="C:nucleus"/>
    <property type="evidence" value="ECO:0007669"/>
    <property type="project" value="UniProtKB-SubCell"/>
</dbReference>
<evidence type="ECO:0000259" key="3">
    <source>
        <dbReference type="PROSITE" id="PS50106"/>
    </source>
</evidence>
<dbReference type="FunFam" id="2.30.42.10:FF:000225">
    <property type="entry name" value="AHNAK2 isoform 1"/>
    <property type="match status" value="1"/>
</dbReference>
<evidence type="ECO:0000313" key="5">
    <source>
        <dbReference type="Proteomes" id="UP000694564"/>
    </source>
</evidence>
<evidence type="ECO:0000256" key="2">
    <source>
        <dbReference type="ARBA" id="ARBA00023242"/>
    </source>
</evidence>
<dbReference type="GO" id="GO:0043034">
    <property type="term" value="C:costamere"/>
    <property type="evidence" value="ECO:0007669"/>
    <property type="project" value="TreeGrafter"/>
</dbReference>
<feature type="domain" description="PDZ" evidence="3">
    <location>
        <begin position="20"/>
        <end position="87"/>
    </location>
</feature>
<evidence type="ECO:0000313" key="4">
    <source>
        <dbReference type="Ensembl" id="ENSSVLP00005012330.1"/>
    </source>
</evidence>
<accession>A0A8D2B7M6</accession>
<dbReference type="PROSITE" id="PS50106">
    <property type="entry name" value="PDZ"/>
    <property type="match status" value="1"/>
</dbReference>